<name>A0ABV1BAY5_9FIRM</name>
<dbReference type="NCBIfam" id="NF033516">
    <property type="entry name" value="transpos_IS3"/>
    <property type="match status" value="1"/>
</dbReference>
<dbReference type="Gene3D" id="3.30.420.10">
    <property type="entry name" value="Ribonuclease H-like superfamily/Ribonuclease H"/>
    <property type="match status" value="1"/>
</dbReference>
<dbReference type="Pfam" id="PF00665">
    <property type="entry name" value="rve"/>
    <property type="match status" value="1"/>
</dbReference>
<dbReference type="PROSITE" id="PS50994">
    <property type="entry name" value="INTEGRASE"/>
    <property type="match status" value="1"/>
</dbReference>
<dbReference type="EMBL" id="JBBMEK010000551">
    <property type="protein sequence ID" value="MEQ2367110.1"/>
    <property type="molecule type" value="Genomic_DNA"/>
</dbReference>
<dbReference type="InterPro" id="IPR012337">
    <property type="entry name" value="RNaseH-like_sf"/>
</dbReference>
<keyword evidence="4" id="KW-1185">Reference proteome</keyword>
<dbReference type="SUPFAM" id="SSF53098">
    <property type="entry name" value="Ribonuclease H-like"/>
    <property type="match status" value="1"/>
</dbReference>
<dbReference type="Pfam" id="PF13333">
    <property type="entry name" value="rve_2"/>
    <property type="match status" value="1"/>
</dbReference>
<evidence type="ECO:0000313" key="3">
    <source>
        <dbReference type="EMBL" id="MEQ2367110.1"/>
    </source>
</evidence>
<feature type="region of interest" description="Disordered" evidence="1">
    <location>
        <begin position="48"/>
        <end position="67"/>
    </location>
</feature>
<evidence type="ECO:0000256" key="1">
    <source>
        <dbReference type="SAM" id="MobiDB-lite"/>
    </source>
</evidence>
<dbReference type="Pfam" id="PF13384">
    <property type="entry name" value="HTH_23"/>
    <property type="match status" value="1"/>
</dbReference>
<proteinExistence type="predicted"/>
<dbReference type="PANTHER" id="PTHR46889:SF4">
    <property type="entry name" value="TRANSPOSASE INSO FOR INSERTION SEQUENCE ELEMENT IS911B-RELATED"/>
    <property type="match status" value="1"/>
</dbReference>
<evidence type="ECO:0000313" key="4">
    <source>
        <dbReference type="Proteomes" id="UP001469749"/>
    </source>
</evidence>
<dbReference type="InterPro" id="IPR048020">
    <property type="entry name" value="Transpos_IS3"/>
</dbReference>
<comment type="caution">
    <text evidence="3">The sequence shown here is derived from an EMBL/GenBank/DDBJ whole genome shotgun (WGS) entry which is preliminary data.</text>
</comment>
<dbReference type="SUPFAM" id="SSF46689">
    <property type="entry name" value="Homeodomain-like"/>
    <property type="match status" value="1"/>
</dbReference>
<dbReference type="InterPro" id="IPR009057">
    <property type="entry name" value="Homeodomain-like_sf"/>
</dbReference>
<protein>
    <submittedName>
        <fullName evidence="3">IS3 family transposase</fullName>
    </submittedName>
</protein>
<accession>A0ABV1BAY5</accession>
<dbReference type="InterPro" id="IPR001584">
    <property type="entry name" value="Integrase_cat-core"/>
</dbReference>
<gene>
    <name evidence="3" type="ORF">WMO25_18855</name>
</gene>
<dbReference type="PANTHER" id="PTHR46889">
    <property type="entry name" value="TRANSPOSASE INSF FOR INSERTION SEQUENCE IS3B-RELATED"/>
    <property type="match status" value="1"/>
</dbReference>
<dbReference type="Proteomes" id="UP001469749">
    <property type="component" value="Unassembled WGS sequence"/>
</dbReference>
<dbReference type="InterPro" id="IPR050900">
    <property type="entry name" value="Transposase_IS3/IS150/IS904"/>
</dbReference>
<reference evidence="3 4" key="1">
    <citation type="submission" date="2024-03" db="EMBL/GenBank/DDBJ databases">
        <title>Human intestinal bacterial collection.</title>
        <authorList>
            <person name="Pauvert C."/>
            <person name="Hitch T.C.A."/>
            <person name="Clavel T."/>
        </authorList>
    </citation>
    <scope>NUCLEOTIDE SEQUENCE [LARGE SCALE GENOMIC DNA]</scope>
    <source>
        <strain evidence="3 4">CLA-AA-H190</strain>
    </source>
</reference>
<organism evidence="3 4">
    <name type="scientific">Coprococcus intestinihominis</name>
    <dbReference type="NCBI Taxonomy" id="3133154"/>
    <lineage>
        <taxon>Bacteria</taxon>
        <taxon>Bacillati</taxon>
        <taxon>Bacillota</taxon>
        <taxon>Clostridia</taxon>
        <taxon>Lachnospirales</taxon>
        <taxon>Lachnospiraceae</taxon>
        <taxon>Coprococcus</taxon>
    </lineage>
</organism>
<dbReference type="InterPro" id="IPR036397">
    <property type="entry name" value="RNaseH_sf"/>
</dbReference>
<feature type="domain" description="Integrase catalytic" evidence="2">
    <location>
        <begin position="137"/>
        <end position="304"/>
    </location>
</feature>
<evidence type="ECO:0000259" key="2">
    <source>
        <dbReference type="PROSITE" id="PS50994"/>
    </source>
</evidence>
<sequence>MISASDRKNAVLLINEAITSGASCKKACERLGITERTFYRWKKRKADTDSYEDGRPSADHSDPANKIPAETRREIVNICNKPEYASLAPCEIVPALADEGIYIASESTFYRVLREEKMLNHRGRSEAPKHNRPSTYSATGPNQVYMWDITYLNGPHKGMFYYLYLFSDLYDRSIVGWEVYEEESADYASSLIKRICLKQGRLTTEPLVLHSDNGSPMKGATMLATLYQLGITPSNSRPRVSNDNPYAESLFKTLKYRPNYQPKGFETLEEAREWVSLFVKWYNHDHHHSGLNFLTPYQRRSGSSDKILSKRKEVYEAAKAEHPERWNGRATRDWSLPDTVYLNPEKVHEQSEKADRQMAVS</sequence>